<sequence>MLALDVNLLTSQLQKQCLDDKAGLQPMSSDGLKLSESAQAKLGPGNGGKEVWTMPLNAAPLSAGNKDGDERRGLHRHPNVSINSQAVIGERKIPASYDHSFQGDPRPKKRNCVPSETEYNIPPAKSSWQPQGTALWKPVAVQSGRNFSCSIRDRMFNAQADQWSHSDLRNFHFSSIAPCGQRHRDTGHITPEDLLTPPESPVSRPNSVYSDGSAPLSRPNSVYSDGAVSPYMGMGDPHACWDMSHDRMRHVQEFRNRSLSVEDRISMNSGNFGGLVCNMSGSAGALQGSAYQLAAVNGSVPSSPHHRSRVPRCRSQPSFLDRKTARRRRRDLRPTLNFSKMTETAYGHSRRSEKVTERLSLGFQSGLENTTCLATIASSPHDPDHMMQLEHVFAASNSHTVVNFHTKSPLEELENANRDSVSMSEYCGGNSGPVKLLGDLDEDDMEVFQITEELDLKQIEND</sequence>
<dbReference type="OrthoDB" id="10026856at2759"/>
<gene>
    <name evidence="3" type="ORF">DPMN_080517</name>
</gene>
<dbReference type="GO" id="GO:0006606">
    <property type="term" value="P:protein import into nucleus"/>
    <property type="evidence" value="ECO:0007669"/>
    <property type="project" value="TreeGrafter"/>
</dbReference>
<evidence type="ECO:0000256" key="1">
    <source>
        <dbReference type="ARBA" id="ARBA00010984"/>
    </source>
</evidence>
<protein>
    <submittedName>
        <fullName evidence="3">Uncharacterized protein</fullName>
    </submittedName>
</protein>
<reference evidence="3" key="2">
    <citation type="submission" date="2020-11" db="EMBL/GenBank/DDBJ databases">
        <authorList>
            <person name="McCartney M.A."/>
            <person name="Auch B."/>
            <person name="Kono T."/>
            <person name="Mallez S."/>
            <person name="Becker A."/>
            <person name="Gohl D.M."/>
            <person name="Silverstein K.A.T."/>
            <person name="Koren S."/>
            <person name="Bechman K.B."/>
            <person name="Herman A."/>
            <person name="Abrahante J.E."/>
            <person name="Garbe J."/>
        </authorList>
    </citation>
    <scope>NUCLEOTIDE SEQUENCE</scope>
    <source>
        <strain evidence="3">Duluth1</strain>
        <tissue evidence="3">Whole animal</tissue>
    </source>
</reference>
<feature type="region of interest" description="Disordered" evidence="2">
    <location>
        <begin position="96"/>
        <end position="130"/>
    </location>
</feature>
<accession>A0A9D3YUN9</accession>
<dbReference type="Proteomes" id="UP000828390">
    <property type="component" value="Unassembled WGS sequence"/>
</dbReference>
<dbReference type="PANTHER" id="PTHR28567:SF3">
    <property type="entry name" value="PROTEIN FAM53A-LIKE ISOFORM X1"/>
    <property type="match status" value="1"/>
</dbReference>
<name>A0A9D3YUN9_DREPO</name>
<dbReference type="EMBL" id="JAIWYP010000015">
    <property type="protein sequence ID" value="KAH3705445.1"/>
    <property type="molecule type" value="Genomic_DNA"/>
</dbReference>
<comment type="caution">
    <text evidence="3">The sequence shown here is derived from an EMBL/GenBank/DDBJ whole genome shotgun (WGS) entry which is preliminary data.</text>
</comment>
<dbReference type="PANTHER" id="PTHR28567">
    <property type="entry name" value="PROTEIN FAM53A-LIKE ISOFORM X1"/>
    <property type="match status" value="1"/>
</dbReference>
<evidence type="ECO:0000313" key="3">
    <source>
        <dbReference type="EMBL" id="KAH3705445.1"/>
    </source>
</evidence>
<proteinExistence type="inferred from homology"/>
<feature type="compositionally biased region" description="Basic and acidic residues" evidence="2">
    <location>
        <begin position="182"/>
        <end position="191"/>
    </location>
</feature>
<organism evidence="3 4">
    <name type="scientific">Dreissena polymorpha</name>
    <name type="common">Zebra mussel</name>
    <name type="synonym">Mytilus polymorpha</name>
    <dbReference type="NCBI Taxonomy" id="45954"/>
    <lineage>
        <taxon>Eukaryota</taxon>
        <taxon>Metazoa</taxon>
        <taxon>Spiralia</taxon>
        <taxon>Lophotrochozoa</taxon>
        <taxon>Mollusca</taxon>
        <taxon>Bivalvia</taxon>
        <taxon>Autobranchia</taxon>
        <taxon>Heteroconchia</taxon>
        <taxon>Euheterodonta</taxon>
        <taxon>Imparidentia</taxon>
        <taxon>Neoheterodontei</taxon>
        <taxon>Myida</taxon>
        <taxon>Dreissenoidea</taxon>
        <taxon>Dreissenidae</taxon>
        <taxon>Dreissena</taxon>
    </lineage>
</organism>
<feature type="region of interest" description="Disordered" evidence="2">
    <location>
        <begin position="180"/>
        <end position="217"/>
    </location>
</feature>
<evidence type="ECO:0000313" key="4">
    <source>
        <dbReference type="Proteomes" id="UP000828390"/>
    </source>
</evidence>
<comment type="similarity">
    <text evidence="1">Belongs to the FAM53 family.</text>
</comment>
<reference evidence="3" key="1">
    <citation type="journal article" date="2019" name="bioRxiv">
        <title>The Genome of the Zebra Mussel, Dreissena polymorpha: A Resource for Invasive Species Research.</title>
        <authorList>
            <person name="McCartney M.A."/>
            <person name="Auch B."/>
            <person name="Kono T."/>
            <person name="Mallez S."/>
            <person name="Zhang Y."/>
            <person name="Obille A."/>
            <person name="Becker A."/>
            <person name="Abrahante J.E."/>
            <person name="Garbe J."/>
            <person name="Badalamenti J.P."/>
            <person name="Herman A."/>
            <person name="Mangelson H."/>
            <person name="Liachko I."/>
            <person name="Sullivan S."/>
            <person name="Sone E.D."/>
            <person name="Koren S."/>
            <person name="Silverstein K.A.T."/>
            <person name="Beckman K.B."/>
            <person name="Gohl D.M."/>
        </authorList>
    </citation>
    <scope>NUCLEOTIDE SEQUENCE</scope>
    <source>
        <strain evidence="3">Duluth1</strain>
        <tissue evidence="3">Whole animal</tissue>
    </source>
</reference>
<dbReference type="GO" id="GO:0005634">
    <property type="term" value="C:nucleus"/>
    <property type="evidence" value="ECO:0007669"/>
    <property type="project" value="TreeGrafter"/>
</dbReference>
<feature type="region of interest" description="Disordered" evidence="2">
    <location>
        <begin position="59"/>
        <end position="84"/>
    </location>
</feature>
<keyword evidence="4" id="KW-1185">Reference proteome</keyword>
<dbReference type="AlphaFoldDB" id="A0A9D3YUN9"/>
<evidence type="ECO:0000256" key="2">
    <source>
        <dbReference type="SAM" id="MobiDB-lite"/>
    </source>
</evidence>
<dbReference type="InterPro" id="IPR029356">
    <property type="entry name" value="FAM53"/>
</dbReference>